<protein>
    <submittedName>
        <fullName evidence="3">Multidrug transporter AcrB</fullName>
    </submittedName>
</protein>
<dbReference type="PANTHER" id="PTHR32063:SF16">
    <property type="entry name" value="CATION EFFLUX SYSTEM (ACRB_ACRD_ACRF FAMILY)"/>
    <property type="match status" value="1"/>
</dbReference>
<sequence>MESNPRLGLAGRLAKGFLRSKLTPLLVLASLMLGLLAVWLTPREEEPQIVVPMVDLYVPFPGASPKEVESQVTTPLEKRLWGIPGVEYLYSVSRPGMALLTVRFKVNEPQEPSLVKLHQELAAHPELLPPGAMKPIVKLQTIDDVPFLVLTLHGQDQTPGQLRKVAEVLGQELSTVPNTAQVKVVGGARRMVRVEPDPDRMRSLGFSMAELQPALQSAEAQLPVGALVNQGRRTEVEATGFVMQAAELKRLVVGVRNQRPIYLGDVASIVDAPEPEPAVVLFGGAGAATGSGGFETAVSLTLSKRAGTNATALADQVLAKVEALRGNLIPRDLKVTVTRNYGETAGDKSNELIEHLMIATLSVIALILLAMGWRSAVVVGVAVPVTLALTLLITYLLGYTLNRVTLFALIFSIGILVDDAIVVVENIHRHMHLPGQRKSFARMVVEAVDEVGNPTILATFAVIAAILPMAFVRGLMGPYMRPIPVGASLAMLFSLIIAFVISPWASLIVFKKEAHLPEVDESGLHPATPETVPPEPEHDWPHKNPEVAPDSRMTMLYRKVMHALLTRPPVRWGFFAGVVALLLGAMSLVGFGVVKVKMLPFDNKSEFMVQLDLPAGTPREDALAVGQDIARRLLKEPTVKNVQVYAGEAAPFTFVGMVRHSFLRQDAEMVDIQVNLVPKEDRKEQSHAIVVRLRPELEKLSKPAGARMKLVEIPPGPPVMDTIVAEVYGPTEAERVRLSTEVLGAFRSVDGIVDVDSTLNATSPKISLVLDREKAALHGVAPAHVIQTLAMAGYGQQAGAFHVLRGSSQVPVVVQLASAKRQHLDQLLQLTVPGARGLVPVRELVTVKEGIEEAVIHHKNLMPVTYVFSDLAGSIESPVYALAALNKKIDAMKGTAGASVPRLGLAHPENTESLSLKWDGEWHITLEVFRDLGMAFAAVLVLIFVLVVGWFESFEIPWVILVPIPLSLIGIIPAHGLMGAFFTATSMIGFIAGAGIIVRNSIILVDFIELKLKEGMSLESAVEEAGVVRFRPMLLTAAAVLVGSAVMLADPIFQGLAISLMAGEVAATLLSRIAVPVLYYLVARRGHAAELQRQASTLTEQE</sequence>
<feature type="transmembrane region" description="Helical" evidence="2">
    <location>
        <begin position="352"/>
        <end position="371"/>
    </location>
</feature>
<keyword evidence="2" id="KW-1133">Transmembrane helix</keyword>
<keyword evidence="2" id="KW-0812">Transmembrane</keyword>
<evidence type="ECO:0000256" key="1">
    <source>
        <dbReference type="SAM" id="MobiDB-lite"/>
    </source>
</evidence>
<dbReference type="InterPro" id="IPR027463">
    <property type="entry name" value="AcrB_DN_DC_subdom"/>
</dbReference>
<gene>
    <name evidence="3" type="ORF">GETHLI_24000</name>
</gene>
<dbReference type="RefSeq" id="WP_285575580.1">
    <property type="nucleotide sequence ID" value="NZ_BSDE01000004.1"/>
</dbReference>
<dbReference type="Gene3D" id="3.30.2090.10">
    <property type="entry name" value="Multidrug efflux transporter AcrB TolC docking domain, DN and DC subdomains"/>
    <property type="match status" value="2"/>
</dbReference>
<comment type="caution">
    <text evidence="3">The sequence shown here is derived from an EMBL/GenBank/DDBJ whole genome shotgun (WGS) entry which is preliminary data.</text>
</comment>
<dbReference type="Gene3D" id="1.20.1640.10">
    <property type="entry name" value="Multidrug efflux transporter AcrB transmembrane domain"/>
    <property type="match status" value="2"/>
</dbReference>
<feature type="transmembrane region" description="Helical" evidence="2">
    <location>
        <begin position="456"/>
        <end position="476"/>
    </location>
</feature>
<feature type="transmembrane region" description="Helical" evidence="2">
    <location>
        <begin position="988"/>
        <end position="1008"/>
    </location>
</feature>
<feature type="compositionally biased region" description="Basic and acidic residues" evidence="1">
    <location>
        <begin position="535"/>
        <end position="544"/>
    </location>
</feature>
<dbReference type="InterPro" id="IPR001036">
    <property type="entry name" value="Acrflvin-R"/>
</dbReference>
<dbReference type="Gene3D" id="3.30.70.1320">
    <property type="entry name" value="Multidrug efflux transporter AcrB pore domain like"/>
    <property type="match status" value="1"/>
</dbReference>
<dbReference type="SUPFAM" id="SSF82714">
    <property type="entry name" value="Multidrug efflux transporter AcrB TolC docking domain, DN and DC subdomains"/>
    <property type="match status" value="2"/>
</dbReference>
<name>A0ABQ5QGU2_9BACT</name>
<feature type="region of interest" description="Disordered" evidence="1">
    <location>
        <begin position="521"/>
        <end position="544"/>
    </location>
</feature>
<dbReference type="Gene3D" id="3.30.70.1440">
    <property type="entry name" value="Multidrug efflux transporter AcrB pore domain"/>
    <property type="match status" value="1"/>
</dbReference>
<dbReference type="SUPFAM" id="SSF82693">
    <property type="entry name" value="Multidrug efflux transporter AcrB pore domain, PN1, PN2, PC1 and PC2 subdomains"/>
    <property type="match status" value="3"/>
</dbReference>
<feature type="transmembrane region" description="Helical" evidence="2">
    <location>
        <begin position="1028"/>
        <end position="1049"/>
    </location>
</feature>
<feature type="transmembrane region" description="Helical" evidence="2">
    <location>
        <begin position="572"/>
        <end position="594"/>
    </location>
</feature>
<dbReference type="EMBL" id="BSDE01000004">
    <property type="protein sequence ID" value="GLH73898.1"/>
    <property type="molecule type" value="Genomic_DNA"/>
</dbReference>
<dbReference type="Pfam" id="PF00873">
    <property type="entry name" value="ACR_tran"/>
    <property type="match status" value="1"/>
</dbReference>
<dbReference type="PANTHER" id="PTHR32063">
    <property type="match status" value="1"/>
</dbReference>
<accession>A0ABQ5QGU2</accession>
<feature type="transmembrane region" description="Helical" evidence="2">
    <location>
        <begin position="1056"/>
        <end position="1082"/>
    </location>
</feature>
<evidence type="ECO:0000256" key="2">
    <source>
        <dbReference type="SAM" id="Phobius"/>
    </source>
</evidence>
<dbReference type="Proteomes" id="UP001165069">
    <property type="component" value="Unassembled WGS sequence"/>
</dbReference>
<dbReference type="PRINTS" id="PR00702">
    <property type="entry name" value="ACRIFLAVINRP"/>
</dbReference>
<feature type="transmembrane region" description="Helical" evidence="2">
    <location>
        <begin position="404"/>
        <end position="424"/>
    </location>
</feature>
<feature type="transmembrane region" description="Helical" evidence="2">
    <location>
        <begin position="932"/>
        <end position="951"/>
    </location>
</feature>
<feature type="transmembrane region" description="Helical" evidence="2">
    <location>
        <begin position="377"/>
        <end position="397"/>
    </location>
</feature>
<proteinExistence type="predicted"/>
<dbReference type="SUPFAM" id="SSF82866">
    <property type="entry name" value="Multidrug efflux transporter AcrB transmembrane domain"/>
    <property type="match status" value="2"/>
</dbReference>
<organism evidence="3 4">
    <name type="scientific">Geothrix limicola</name>
    <dbReference type="NCBI Taxonomy" id="2927978"/>
    <lineage>
        <taxon>Bacteria</taxon>
        <taxon>Pseudomonadati</taxon>
        <taxon>Acidobacteriota</taxon>
        <taxon>Holophagae</taxon>
        <taxon>Holophagales</taxon>
        <taxon>Holophagaceae</taxon>
        <taxon>Geothrix</taxon>
    </lineage>
</organism>
<keyword evidence="2" id="KW-0472">Membrane</keyword>
<feature type="transmembrane region" description="Helical" evidence="2">
    <location>
        <begin position="957"/>
        <end position="981"/>
    </location>
</feature>
<keyword evidence="4" id="KW-1185">Reference proteome</keyword>
<feature type="transmembrane region" description="Helical" evidence="2">
    <location>
        <begin position="488"/>
        <end position="510"/>
    </location>
</feature>
<dbReference type="Gene3D" id="3.30.70.1430">
    <property type="entry name" value="Multidrug efflux transporter AcrB pore domain"/>
    <property type="match status" value="2"/>
</dbReference>
<evidence type="ECO:0000313" key="4">
    <source>
        <dbReference type="Proteomes" id="UP001165069"/>
    </source>
</evidence>
<evidence type="ECO:0000313" key="3">
    <source>
        <dbReference type="EMBL" id="GLH73898.1"/>
    </source>
</evidence>
<reference evidence="3 4" key="1">
    <citation type="journal article" date="2023" name="Antonie Van Leeuwenhoek">
        <title>Mesoterricola silvestris gen. nov., sp. nov., Mesoterricola sediminis sp. nov., Geothrix oryzae sp. nov., Geothrix edaphica sp. nov., Geothrix rubra sp. nov., and Geothrix limicola sp. nov., six novel members of Acidobacteriota isolated from soils.</title>
        <authorList>
            <person name="Itoh H."/>
            <person name="Sugisawa Y."/>
            <person name="Mise K."/>
            <person name="Xu Z."/>
            <person name="Kuniyasu M."/>
            <person name="Ushijima N."/>
            <person name="Kawano K."/>
            <person name="Kobayashi E."/>
            <person name="Shiratori Y."/>
            <person name="Masuda Y."/>
            <person name="Senoo K."/>
        </authorList>
    </citation>
    <scope>NUCLEOTIDE SEQUENCE [LARGE SCALE GENOMIC DNA]</scope>
    <source>
        <strain evidence="3 4">Red804</strain>
    </source>
</reference>